<comment type="similarity">
    <text evidence="2">Belongs to the major facilitator superfamily.</text>
</comment>
<dbReference type="InterPro" id="IPR036259">
    <property type="entry name" value="MFS_trans_sf"/>
</dbReference>
<organism evidence="27">
    <name type="scientific">Candidatus Berkiella cookevillensis</name>
    <dbReference type="NCBI Taxonomy" id="437022"/>
    <lineage>
        <taxon>Bacteria</taxon>
        <taxon>Pseudomonadati</taxon>
        <taxon>Pseudomonadota</taxon>
        <taxon>Gammaproteobacteria</taxon>
        <taxon>Candidatus Berkiellales</taxon>
        <taxon>Candidatus Berkiellaceae</taxon>
        <taxon>Candidatus Berkiella</taxon>
    </lineage>
</organism>
<comment type="catalytic activity">
    <reaction evidence="10">
        <text>L-alpha-aminoacyl-L-arginine(out) = L-alpha-aminoacyl-L-arginine(in)</text>
        <dbReference type="Rhea" id="RHEA:79367"/>
        <dbReference type="ChEBI" id="CHEBI:229968"/>
    </reaction>
</comment>
<evidence type="ECO:0000256" key="8">
    <source>
        <dbReference type="ARBA" id="ARBA00044876"/>
    </source>
</evidence>
<keyword evidence="29" id="KW-1185">Reference proteome</keyword>
<evidence type="ECO:0000256" key="6">
    <source>
        <dbReference type="ARBA" id="ARBA00023136"/>
    </source>
</evidence>
<feature type="transmembrane region" description="Helical" evidence="25">
    <location>
        <begin position="220"/>
        <end position="246"/>
    </location>
</feature>
<keyword evidence="4 25" id="KW-0812">Transmembrane</keyword>
<evidence type="ECO:0000256" key="18">
    <source>
        <dbReference type="ARBA" id="ARBA00044912"/>
    </source>
</evidence>
<dbReference type="PANTHER" id="PTHR23512:SF3">
    <property type="entry name" value="MAJOR FACILITATOR SUPERFAMILY DOMAIN-CONTAINING PROTEIN 1"/>
    <property type="match status" value="1"/>
</dbReference>
<evidence type="ECO:0000256" key="23">
    <source>
        <dbReference type="ARBA" id="ARBA00045709"/>
    </source>
</evidence>
<sequence length="435" mass="47714">MTVQAQSMLNDYDFSKRSAIKAASVWGLAAIFYFYELMLLVSPSVMHNDLMLAFNTGAEQLGNLAAFYYYAYAAMQIPVGLLMDKYGPRILLTIASLFCCLGSIIFGTATELWMAELGRFVMGIGGSFAVVGCLKLASLWFPVNRFALLTGLMVAIGMMGGVLGEGPVAKLVMLYGWRHTVFLGAGLGAVLSVIIWFVISDLPFNMPFRHMKKNYPILKGLLIVMRSPQVWLASLYAGLMFVPTTGFGQLWGVPYFGERFNLSKDAAGLLTSMIFFGWAVGGPFYGWLSDKIGRRQIPMGVAAIATVCVMFAILYLPVSREWMYVLMFLLGAFSSGFILAFSIVREINAPLLTGTAIGFINTLNNASGALAQPIVGKILDNLWDRSLSADGSPIYSIEAYNTALMFLPICLLIAFLLVPFIKETFCKPKHSPLDE</sequence>
<protein>
    <recommendedName>
        <fullName evidence="21">Lysosomal dipeptide transporter MFSD1</fullName>
    </recommendedName>
    <alternativeName>
        <fullName evidence="22">Major facilitator superfamily domain-containing protein 1</fullName>
    </alternativeName>
</protein>
<comment type="catalytic activity">
    <reaction evidence="15">
        <text>L-arginyl-L-alpha-amino acid(out) = L-arginyl-L-alpha-amino acid(in)</text>
        <dbReference type="Rhea" id="RHEA:79371"/>
        <dbReference type="ChEBI" id="CHEBI:84315"/>
    </reaction>
</comment>
<dbReference type="Proteomes" id="UP000051494">
    <property type="component" value="Unassembled WGS sequence"/>
</dbReference>
<comment type="catalytic activity">
    <reaction evidence="8">
        <text>L-lysyl-L-alanine(out) = L-lysyl-L-alanine(in)</text>
        <dbReference type="Rhea" id="RHEA:79399"/>
        <dbReference type="ChEBI" id="CHEBI:229954"/>
    </reaction>
</comment>
<evidence type="ECO:0000256" key="11">
    <source>
        <dbReference type="ARBA" id="ARBA00044884"/>
    </source>
</evidence>
<evidence type="ECO:0000256" key="17">
    <source>
        <dbReference type="ARBA" id="ARBA00044903"/>
    </source>
</evidence>
<dbReference type="STRING" id="437022.CC99x_02029"/>
<gene>
    <name evidence="27" type="primary">sauU_5</name>
    <name evidence="28" type="ORF">CC99x_011490</name>
    <name evidence="27" type="ORF">CC99x_02029</name>
</gene>
<evidence type="ECO:0000256" key="13">
    <source>
        <dbReference type="ARBA" id="ARBA00044893"/>
    </source>
</evidence>
<feature type="transmembrane region" description="Helical" evidence="25">
    <location>
        <begin position="266"/>
        <end position="285"/>
    </location>
</feature>
<evidence type="ECO:0000256" key="3">
    <source>
        <dbReference type="ARBA" id="ARBA00022448"/>
    </source>
</evidence>
<dbReference type="RefSeq" id="WP_057625134.1">
    <property type="nucleotide sequence ID" value="NZ_LKHV02000001.1"/>
</dbReference>
<dbReference type="Pfam" id="PF07690">
    <property type="entry name" value="MFS_1"/>
    <property type="match status" value="1"/>
</dbReference>
<comment type="function">
    <text evidence="23">Lysosomal dipeptide uniporter that selectively exports lysine, arginine or histidine-containing dipeptides with a net positive charge from the lysosome lumen into the cytosol. Could play a role in a specific type of protein O-glycosylation indirectly regulating macrophages migration and tissue invasion. Also essential for liver homeostasis.</text>
</comment>
<comment type="catalytic activity">
    <reaction evidence="13">
        <text>L-alpha-aminoacyl-L-lysine(out) = L-alpha-aminoacyl-L-lysine(in)</text>
        <dbReference type="Rhea" id="RHEA:79383"/>
        <dbReference type="ChEBI" id="CHEBI:229966"/>
    </reaction>
</comment>
<feature type="transmembrane region" description="Helical" evidence="25">
    <location>
        <begin position="25"/>
        <end position="46"/>
    </location>
</feature>
<evidence type="ECO:0000256" key="21">
    <source>
        <dbReference type="ARBA" id="ARBA00044985"/>
    </source>
</evidence>
<evidence type="ECO:0000256" key="19">
    <source>
        <dbReference type="ARBA" id="ARBA00044919"/>
    </source>
</evidence>
<evidence type="ECO:0000313" key="27">
    <source>
        <dbReference type="EMBL" id="KRG17734.1"/>
    </source>
</evidence>
<evidence type="ECO:0000256" key="1">
    <source>
        <dbReference type="ARBA" id="ARBA00004155"/>
    </source>
</evidence>
<feature type="transmembrane region" description="Helical" evidence="25">
    <location>
        <begin position="297"/>
        <end position="316"/>
    </location>
</feature>
<keyword evidence="3" id="KW-0813">Transport</keyword>
<comment type="catalytic activity">
    <reaction evidence="11">
        <text>L-alpha-aminoacyl-L-histidine(out) = L-alpha-aminoacyl-L-histidine(in)</text>
        <dbReference type="Rhea" id="RHEA:79375"/>
        <dbReference type="ChEBI" id="CHEBI:229967"/>
    </reaction>
</comment>
<dbReference type="PROSITE" id="PS50850">
    <property type="entry name" value="MFS"/>
    <property type="match status" value="1"/>
</dbReference>
<dbReference type="AlphaFoldDB" id="A0A0Q9YAJ9"/>
<evidence type="ECO:0000256" key="12">
    <source>
        <dbReference type="ARBA" id="ARBA00044891"/>
    </source>
</evidence>
<dbReference type="GO" id="GO:0022857">
    <property type="term" value="F:transmembrane transporter activity"/>
    <property type="evidence" value="ECO:0007669"/>
    <property type="project" value="InterPro"/>
</dbReference>
<feature type="transmembrane region" description="Helical" evidence="25">
    <location>
        <begin position="399"/>
        <end position="421"/>
    </location>
</feature>
<evidence type="ECO:0000256" key="14">
    <source>
        <dbReference type="ARBA" id="ARBA00044898"/>
    </source>
</evidence>
<evidence type="ECO:0000256" key="25">
    <source>
        <dbReference type="SAM" id="Phobius"/>
    </source>
</evidence>
<evidence type="ECO:0000313" key="29">
    <source>
        <dbReference type="Proteomes" id="UP000051494"/>
    </source>
</evidence>
<comment type="catalytic activity">
    <reaction evidence="18">
        <text>L-histidyl-L-alpha-amino acid(out) = L-histidyl-L-alpha-amino acid(in)</text>
        <dbReference type="Rhea" id="RHEA:79379"/>
        <dbReference type="ChEBI" id="CHEBI:229964"/>
    </reaction>
</comment>
<feature type="transmembrane region" description="Helical" evidence="25">
    <location>
        <begin position="66"/>
        <end position="83"/>
    </location>
</feature>
<dbReference type="GO" id="GO:0005765">
    <property type="term" value="C:lysosomal membrane"/>
    <property type="evidence" value="ECO:0007669"/>
    <property type="project" value="UniProtKB-SubCell"/>
</dbReference>
<keyword evidence="5 25" id="KW-1133">Transmembrane helix</keyword>
<feature type="transmembrane region" description="Helical" evidence="25">
    <location>
        <begin position="120"/>
        <end position="141"/>
    </location>
</feature>
<comment type="caution">
    <text evidence="27">The sequence shown here is derived from an EMBL/GenBank/DDBJ whole genome shotgun (WGS) entry which is preliminary data.</text>
</comment>
<keyword evidence="6 25" id="KW-0472">Membrane</keyword>
<comment type="subunit">
    <text evidence="24">Homodimer. Interacts with lysosomal protein GLMP (via lumenal domain); the interaction starts while both proteins are still in the endoplasmic reticulum and is required for stabilization of MFSD1 in lysosomes but has no direct effect on its targeting to lysosomes or transporter activity.</text>
</comment>
<feature type="transmembrane region" description="Helical" evidence="25">
    <location>
        <begin position="146"/>
        <end position="164"/>
    </location>
</feature>
<evidence type="ECO:0000256" key="4">
    <source>
        <dbReference type="ARBA" id="ARBA00022692"/>
    </source>
</evidence>
<evidence type="ECO:0000256" key="20">
    <source>
        <dbReference type="ARBA" id="ARBA00044924"/>
    </source>
</evidence>
<reference evidence="28" key="3">
    <citation type="submission" date="2021-06" db="EMBL/GenBank/DDBJ databases">
        <title>Genomic Description and Analysis of Intracellular Bacteria, Candidatus Berkiella cookevillensis and Candidatus Berkiella aquae.</title>
        <authorList>
            <person name="Kidane D.T."/>
            <person name="Mehari Y.T."/>
            <person name="Rice F.C."/>
            <person name="Arivett B.A."/>
            <person name="Farone A.L."/>
            <person name="Berk S.G."/>
            <person name="Farone M.B."/>
        </authorList>
    </citation>
    <scope>NUCLEOTIDE SEQUENCE</scope>
    <source>
        <strain evidence="28">CC99</strain>
    </source>
</reference>
<dbReference type="PANTHER" id="PTHR23512">
    <property type="entry name" value="MAJOR FACILITATOR SUPERFAMILY DOMAIN-CONTAINING PROTEIN 1"/>
    <property type="match status" value="1"/>
</dbReference>
<dbReference type="EMBL" id="LKHV01000012">
    <property type="protein sequence ID" value="KRG17734.1"/>
    <property type="molecule type" value="Genomic_DNA"/>
</dbReference>
<dbReference type="EMBL" id="LKHV02000001">
    <property type="protein sequence ID" value="MCS5709518.1"/>
    <property type="molecule type" value="Genomic_DNA"/>
</dbReference>
<comment type="catalytic activity">
    <reaction evidence="12">
        <text>L-lysyl-L-alpha-amino acid(out) = L-lysyl-L-alpha-amino acid(in)</text>
        <dbReference type="Rhea" id="RHEA:79387"/>
        <dbReference type="ChEBI" id="CHEBI:229965"/>
    </reaction>
</comment>
<dbReference type="OrthoDB" id="9771451at2"/>
<feature type="transmembrane region" description="Helical" evidence="25">
    <location>
        <begin position="322"/>
        <end position="344"/>
    </location>
</feature>
<comment type="catalytic activity">
    <reaction evidence="20">
        <text>L-lysyl-glycine(out) = L-lysyl-glycine(in)</text>
        <dbReference type="Rhea" id="RHEA:79407"/>
        <dbReference type="ChEBI" id="CHEBI:191202"/>
    </reaction>
</comment>
<evidence type="ECO:0000259" key="26">
    <source>
        <dbReference type="PROSITE" id="PS50850"/>
    </source>
</evidence>
<comment type="catalytic activity">
    <reaction evidence="17">
        <text>L-arginyl-glycine(out) = L-arginyl-glycine(in)</text>
        <dbReference type="Rhea" id="RHEA:79391"/>
        <dbReference type="ChEBI" id="CHEBI:229955"/>
    </reaction>
</comment>
<feature type="domain" description="Major facilitator superfamily (MFS) profile" evidence="26">
    <location>
        <begin position="22"/>
        <end position="426"/>
    </location>
</feature>
<comment type="subcellular location">
    <subcellularLocation>
        <location evidence="1">Lysosome membrane</location>
        <topology evidence="1">Multi-pass membrane protein</topology>
    </subcellularLocation>
</comment>
<comment type="catalytic activity">
    <reaction evidence="19">
        <text>L-alanyl-L-lysine(out) = L-alanyl-L-lysine(in)</text>
        <dbReference type="Rhea" id="RHEA:79415"/>
        <dbReference type="ChEBI" id="CHEBI:192470"/>
    </reaction>
</comment>
<evidence type="ECO:0000256" key="22">
    <source>
        <dbReference type="ARBA" id="ARBA00045018"/>
    </source>
</evidence>
<feature type="transmembrane region" description="Helical" evidence="25">
    <location>
        <begin position="90"/>
        <end position="114"/>
    </location>
</feature>
<feature type="transmembrane region" description="Helical" evidence="25">
    <location>
        <begin position="356"/>
        <end position="379"/>
    </location>
</feature>
<keyword evidence="7" id="KW-0458">Lysosome</keyword>
<reference evidence="28" key="2">
    <citation type="journal article" date="2016" name="Genome Announc.">
        <title>Draft Genome Sequences of Two Novel Amoeba-Resistant Intranuclear Bacteria, 'Candidatus Berkiella cookevillensis' and 'Candidatus Berkiella aquae'.</title>
        <authorList>
            <person name="Mehari Y.T."/>
            <person name="Arivett B.A."/>
            <person name="Farone A.L."/>
            <person name="Gunderson J.H."/>
            <person name="Farone M.B."/>
        </authorList>
    </citation>
    <scope>NUCLEOTIDE SEQUENCE</scope>
    <source>
        <strain evidence="28">CC99</strain>
    </source>
</reference>
<dbReference type="SUPFAM" id="SSF103473">
    <property type="entry name" value="MFS general substrate transporter"/>
    <property type="match status" value="1"/>
</dbReference>
<evidence type="ECO:0000313" key="28">
    <source>
        <dbReference type="EMBL" id="MCS5709518.1"/>
    </source>
</evidence>
<accession>A0A0Q9YAJ9</accession>
<dbReference type="InterPro" id="IPR011701">
    <property type="entry name" value="MFS"/>
</dbReference>
<feature type="transmembrane region" description="Helical" evidence="25">
    <location>
        <begin position="176"/>
        <end position="199"/>
    </location>
</feature>
<evidence type="ECO:0000256" key="2">
    <source>
        <dbReference type="ARBA" id="ARBA00008335"/>
    </source>
</evidence>
<dbReference type="InterPro" id="IPR020846">
    <property type="entry name" value="MFS_dom"/>
</dbReference>
<proteinExistence type="inferred from homology"/>
<reference evidence="27" key="1">
    <citation type="submission" date="2015-09" db="EMBL/GenBank/DDBJ databases">
        <title>Draft Genome Sequences of Two Novel Amoeba-resistant Intranuclear Bacteria, Candidatus Berkiella cookevillensis and Candidatus Berkiella aquae.</title>
        <authorList>
            <person name="Mehari Y.T."/>
            <person name="Arivett B.A."/>
            <person name="Farone A.L."/>
            <person name="Gunderson J.H."/>
            <person name="Farone M.B."/>
        </authorList>
    </citation>
    <scope>NUCLEOTIDE SEQUENCE [LARGE SCALE GENOMIC DNA]</scope>
    <source>
        <strain evidence="27">CC99</strain>
    </source>
</reference>
<dbReference type="InterPro" id="IPR052187">
    <property type="entry name" value="MFSD1"/>
</dbReference>
<comment type="catalytic activity">
    <reaction evidence="14">
        <text>L-aspartyl-L-lysine(out) = L-aspartyl-L-lysine(in)</text>
        <dbReference type="Rhea" id="RHEA:79411"/>
        <dbReference type="ChEBI" id="CHEBI:229953"/>
    </reaction>
</comment>
<evidence type="ECO:0000256" key="24">
    <source>
        <dbReference type="ARBA" id="ARBA00046376"/>
    </source>
</evidence>
<comment type="catalytic activity">
    <reaction evidence="16">
        <text>L-lysyl-L-lysine(out) = L-lysyl-L-lysine(in)</text>
        <dbReference type="Rhea" id="RHEA:79403"/>
        <dbReference type="ChEBI" id="CHEBI:229956"/>
    </reaction>
</comment>
<evidence type="ECO:0000256" key="15">
    <source>
        <dbReference type="ARBA" id="ARBA00044899"/>
    </source>
</evidence>
<evidence type="ECO:0000256" key="9">
    <source>
        <dbReference type="ARBA" id="ARBA00044878"/>
    </source>
</evidence>
<evidence type="ECO:0000256" key="5">
    <source>
        <dbReference type="ARBA" id="ARBA00022989"/>
    </source>
</evidence>
<name>A0A0Q9YAJ9_9GAMM</name>
<evidence type="ECO:0000256" key="10">
    <source>
        <dbReference type="ARBA" id="ARBA00044881"/>
    </source>
</evidence>
<dbReference type="Gene3D" id="1.20.1250.20">
    <property type="entry name" value="MFS general substrate transporter like domains"/>
    <property type="match status" value="2"/>
</dbReference>
<evidence type="ECO:0000256" key="7">
    <source>
        <dbReference type="ARBA" id="ARBA00023228"/>
    </source>
</evidence>
<comment type="catalytic activity">
    <reaction evidence="9">
        <text>L-histidyl-glycine(out) = L-histidyl-glycine(in)</text>
        <dbReference type="Rhea" id="RHEA:79395"/>
        <dbReference type="ChEBI" id="CHEBI:229957"/>
    </reaction>
</comment>
<evidence type="ECO:0000256" key="16">
    <source>
        <dbReference type="ARBA" id="ARBA00044900"/>
    </source>
</evidence>